<gene>
    <name evidence="2" type="ORF">CHLNCDRAFT_140093</name>
</gene>
<feature type="region of interest" description="Disordered" evidence="1">
    <location>
        <begin position="170"/>
        <end position="210"/>
    </location>
</feature>
<keyword evidence="3" id="KW-1185">Reference proteome</keyword>
<dbReference type="GeneID" id="17351035"/>
<reference evidence="2 3" key="1">
    <citation type="journal article" date="2010" name="Plant Cell">
        <title>The Chlorella variabilis NC64A genome reveals adaptation to photosymbiosis, coevolution with viruses, and cryptic sex.</title>
        <authorList>
            <person name="Blanc G."/>
            <person name="Duncan G."/>
            <person name="Agarkova I."/>
            <person name="Borodovsky M."/>
            <person name="Gurnon J."/>
            <person name="Kuo A."/>
            <person name="Lindquist E."/>
            <person name="Lucas S."/>
            <person name="Pangilinan J."/>
            <person name="Polle J."/>
            <person name="Salamov A."/>
            <person name="Terry A."/>
            <person name="Yamada T."/>
            <person name="Dunigan D.D."/>
            <person name="Grigoriev I.V."/>
            <person name="Claverie J.M."/>
            <person name="Van Etten J.L."/>
        </authorList>
    </citation>
    <scope>NUCLEOTIDE SEQUENCE [LARGE SCALE GENOMIC DNA]</scope>
    <source>
        <strain evidence="2 3">NC64A</strain>
    </source>
</reference>
<evidence type="ECO:0000256" key="1">
    <source>
        <dbReference type="SAM" id="MobiDB-lite"/>
    </source>
</evidence>
<feature type="compositionally biased region" description="Acidic residues" evidence="1">
    <location>
        <begin position="390"/>
        <end position="409"/>
    </location>
</feature>
<dbReference type="OrthoDB" id="549336at2759"/>
<dbReference type="AlphaFoldDB" id="E1ZRK1"/>
<proteinExistence type="predicted"/>
<evidence type="ECO:0000313" key="3">
    <source>
        <dbReference type="Proteomes" id="UP000008141"/>
    </source>
</evidence>
<name>E1ZRK1_CHLVA</name>
<feature type="compositionally biased region" description="Low complexity" evidence="1">
    <location>
        <begin position="412"/>
        <end position="444"/>
    </location>
</feature>
<dbReference type="KEGG" id="cvr:CHLNCDRAFT_140093"/>
<protein>
    <submittedName>
        <fullName evidence="2">Uncharacterized protein</fullName>
    </submittedName>
</protein>
<dbReference type="RefSeq" id="XP_005843686.1">
    <property type="nucleotide sequence ID" value="XM_005843624.1"/>
</dbReference>
<feature type="region of interest" description="Disordered" evidence="1">
    <location>
        <begin position="390"/>
        <end position="444"/>
    </location>
</feature>
<accession>E1ZRK1</accession>
<evidence type="ECO:0000313" key="2">
    <source>
        <dbReference type="EMBL" id="EFN51584.1"/>
    </source>
</evidence>
<dbReference type="Proteomes" id="UP000008141">
    <property type="component" value="Unassembled WGS sequence"/>
</dbReference>
<sequence>MDVAAGLAWAFQDVMAEWYLGDYGTPSSLLETADQFDVVAMATFPEEGPGMPLQRQLVERAAPPHQRLLLGVHNPVQLLASAQWLPEMLLKQVLAQPAQAQVAPAAGSGPPANDGRTAATLPPQVQLVALSPNVAAYTRSLLEAWAGGMRPGPTPILDVPWLPPLVPWSHSPAAGGSSDGDGSREGGQRGISSSSEHGGSSSSSSGKDGAYRHLCIQGSIHPTRRDYAAAFAAASHPAVLAQLARGNESLLLVGGLRREEPVPPIPDALRPFEYYDTLSRCRAILTAFPDTDAYLVNKSSSTLAAAITVGVPLVAEERVFVAYSYLQQQAAFAYDSPPGAAEHYPAAEAAAAAAGIVAAQTPQARLARRALRGGDDAIAELPAGDVEAAEAAEDGEQAQDEHLNEEEERDQQQQQQQQRSWLSPWQQQPENEQPEQEAGQPEAGSYSAALLRAFEPGAAAAAHEAARSLKVELMQQNVEVARQFLLGAAARAAAAALEATARAGTG</sequence>
<dbReference type="InParanoid" id="E1ZRK1"/>
<feature type="compositionally biased region" description="Low complexity" evidence="1">
    <location>
        <begin position="190"/>
        <end position="206"/>
    </location>
</feature>
<dbReference type="EMBL" id="GL433862">
    <property type="protein sequence ID" value="EFN51584.1"/>
    <property type="molecule type" value="Genomic_DNA"/>
</dbReference>
<organism evidence="3">
    <name type="scientific">Chlorella variabilis</name>
    <name type="common">Green alga</name>
    <dbReference type="NCBI Taxonomy" id="554065"/>
    <lineage>
        <taxon>Eukaryota</taxon>
        <taxon>Viridiplantae</taxon>
        <taxon>Chlorophyta</taxon>
        <taxon>core chlorophytes</taxon>
        <taxon>Trebouxiophyceae</taxon>
        <taxon>Chlorellales</taxon>
        <taxon>Chlorellaceae</taxon>
        <taxon>Chlorella clade</taxon>
        <taxon>Chlorella</taxon>
    </lineage>
</organism>